<proteinExistence type="inferred from homology"/>
<keyword evidence="4 5" id="KW-0975">Bacterial flagellum</keyword>
<dbReference type="Pfam" id="PF07195">
    <property type="entry name" value="FliD_C"/>
    <property type="match status" value="1"/>
</dbReference>
<evidence type="ECO:0000256" key="1">
    <source>
        <dbReference type="ARBA" id="ARBA00009764"/>
    </source>
</evidence>
<dbReference type="InterPro" id="IPR010810">
    <property type="entry name" value="Flagellin_hook_IN_motif"/>
</dbReference>
<evidence type="ECO:0000256" key="3">
    <source>
        <dbReference type="ARBA" id="ARBA00023054"/>
    </source>
</evidence>
<dbReference type="InterPro" id="IPR040026">
    <property type="entry name" value="FliD"/>
</dbReference>
<dbReference type="Pfam" id="PF07196">
    <property type="entry name" value="Flagellin_IN"/>
    <property type="match status" value="3"/>
</dbReference>
<name>A0A8H2PLJ9_9GAMM</name>
<feature type="domain" description="Flagellar hook-associated protein 2 C-terminal" evidence="7">
    <location>
        <begin position="442"/>
        <end position="674"/>
    </location>
</feature>
<evidence type="ECO:0000259" key="7">
    <source>
        <dbReference type="Pfam" id="PF07195"/>
    </source>
</evidence>
<dbReference type="RefSeq" id="WP_138623241.1">
    <property type="nucleotide sequence ID" value="NZ_SZVP01000009.1"/>
</dbReference>
<dbReference type="InterPro" id="IPR003481">
    <property type="entry name" value="FliD_N"/>
</dbReference>
<comment type="subunit">
    <text evidence="2 5">Homopentamer.</text>
</comment>
<dbReference type="GO" id="GO:0005576">
    <property type="term" value="C:extracellular region"/>
    <property type="evidence" value="ECO:0007669"/>
    <property type="project" value="UniProtKB-SubCell"/>
</dbReference>
<dbReference type="GO" id="GO:0071973">
    <property type="term" value="P:bacterial-type flagellum-dependent cell motility"/>
    <property type="evidence" value="ECO:0007669"/>
    <property type="project" value="TreeGrafter"/>
</dbReference>
<evidence type="ECO:0000313" key="8">
    <source>
        <dbReference type="EMBL" id="TMM44963.1"/>
    </source>
</evidence>
<dbReference type="EMBL" id="SZVP01000009">
    <property type="protein sequence ID" value="TMM44963.1"/>
    <property type="molecule type" value="Genomic_DNA"/>
</dbReference>
<evidence type="ECO:0000259" key="6">
    <source>
        <dbReference type="Pfam" id="PF02465"/>
    </source>
</evidence>
<comment type="similarity">
    <text evidence="1 5">Belongs to the FliD family.</text>
</comment>
<organism evidence="8 9">
    <name type="scientific">Colwellia ponticola</name>
    <dbReference type="NCBI Taxonomy" id="2304625"/>
    <lineage>
        <taxon>Bacteria</taxon>
        <taxon>Pseudomonadati</taxon>
        <taxon>Pseudomonadota</taxon>
        <taxon>Gammaproteobacteria</taxon>
        <taxon>Alteromonadales</taxon>
        <taxon>Colwelliaceae</taxon>
        <taxon>Colwellia</taxon>
    </lineage>
</organism>
<comment type="caution">
    <text evidence="8">The sequence shown here is derived from an EMBL/GenBank/DDBJ whole genome shotgun (WGS) entry which is preliminary data.</text>
</comment>
<dbReference type="PANTHER" id="PTHR30288">
    <property type="entry name" value="FLAGELLAR CAP/ASSEMBLY PROTEIN FLID"/>
    <property type="match status" value="1"/>
</dbReference>
<keyword evidence="3" id="KW-0175">Coiled coil</keyword>
<dbReference type="GO" id="GO:0009424">
    <property type="term" value="C:bacterial-type flagellum hook"/>
    <property type="evidence" value="ECO:0007669"/>
    <property type="project" value="UniProtKB-UniRule"/>
</dbReference>
<protein>
    <recommendedName>
        <fullName evidence="5">Flagellar hook-associated protein 2</fullName>
        <shortName evidence="5">HAP2</shortName>
    </recommendedName>
    <alternativeName>
        <fullName evidence="5">Flagellar cap protein</fullName>
    </alternativeName>
</protein>
<sequence>MAGISFTGIGSGLQVSEIVSAIVNAEKVPYEARAARQQGAFTTDISAVGALKSALEAVTSSFEGLGDVEKYQNRTVNGRDDFVGLSSDKGAEVGQYSVKVEALATQHKLMSSAIDAKEEVGEGTLSITSGDNAFDVVVSGAATLSDVRDAINDNADNSSVSATIITDASGQHLVLNSKQTGIDNAITINVSEASNKLTSTAGFAKTDTVGSGTLSFGSGGNNFDIAVGATDTLSDIVTAINESTDNTSVVARIVTDGAGQHLVFNSIEPGDANAVTVTATDDDGNNTNTTGISQFASTNMDTPSVSNGDNSGLSRFTSAATNKLTSVNGFTSTDTVGSGSLSFSSGGNSFDVTVGAFDTLTDIMKAINDNGENSSIKASIVNDGAGDHLVFSSRQQGSEHAITVTAVDDDGNNGDMTGLSQFSSANQTATANIDNMTEVDVATDAKITIDGTITVTNSSNVFDSVIDGITITANKLHGVDDDISKVSITEDNKNVAAGINTFIESFNALVDLTAQLGKSGQNADGELENAGVLAGDSMLRGVMTKIRSQFNKGFDTGNGETLTLSQLGVRTERDGKLSFEKSTLEDLIKESPDKVQSFFLGPNGDNGFVKDMNDFIGFYTDSDGVISQRINGKNNQIDKITDDLEGFQFKMASLESRLYAQYNAMDLVVAQMNSTSSFLLSQLDNMPGVVKKSS</sequence>
<evidence type="ECO:0000313" key="9">
    <source>
        <dbReference type="Proteomes" id="UP000307702"/>
    </source>
</evidence>
<dbReference type="PANTHER" id="PTHR30288:SF0">
    <property type="entry name" value="FLAGELLAR HOOK-ASSOCIATED PROTEIN 2"/>
    <property type="match status" value="1"/>
</dbReference>
<comment type="function">
    <text evidence="5">Required for morphogenesis and for the elongation of the flagellar filament by facilitating polymerization of the flagellin monomers at the tip of growing filament. Forms a capping structure, which prevents flagellin subunits (transported through the central channel of the flagellum) from leaking out without polymerization at the distal end.</text>
</comment>
<evidence type="ECO:0000256" key="5">
    <source>
        <dbReference type="RuleBase" id="RU362066"/>
    </source>
</evidence>
<accession>A0A8H2PLJ9</accession>
<dbReference type="GO" id="GO:0007155">
    <property type="term" value="P:cell adhesion"/>
    <property type="evidence" value="ECO:0007669"/>
    <property type="project" value="InterPro"/>
</dbReference>
<keyword evidence="9" id="KW-1185">Reference proteome</keyword>
<feature type="domain" description="Flagellar hook-associated protein 2 N-terminal" evidence="6">
    <location>
        <begin position="11"/>
        <end position="107"/>
    </location>
</feature>
<evidence type="ECO:0000256" key="4">
    <source>
        <dbReference type="ARBA" id="ARBA00023143"/>
    </source>
</evidence>
<comment type="subcellular location">
    <subcellularLocation>
        <location evidence="5">Secreted</location>
    </subcellularLocation>
    <subcellularLocation>
        <location evidence="5">Bacterial flagellum</location>
    </subcellularLocation>
</comment>
<reference evidence="8 9" key="1">
    <citation type="submission" date="2019-05" db="EMBL/GenBank/DDBJ databases">
        <title>Colwellia ponticola sp. nov., isolated from seawater.</title>
        <authorList>
            <person name="Yoon J.-H."/>
        </authorList>
    </citation>
    <scope>NUCLEOTIDE SEQUENCE [LARGE SCALE GENOMIC DNA]</scope>
    <source>
        <strain evidence="8 9">OISW-25</strain>
    </source>
</reference>
<dbReference type="GO" id="GO:0009421">
    <property type="term" value="C:bacterial-type flagellum filament cap"/>
    <property type="evidence" value="ECO:0007669"/>
    <property type="project" value="InterPro"/>
</dbReference>
<dbReference type="Proteomes" id="UP000307702">
    <property type="component" value="Unassembled WGS sequence"/>
</dbReference>
<dbReference type="Pfam" id="PF02465">
    <property type="entry name" value="FliD_N"/>
    <property type="match status" value="1"/>
</dbReference>
<evidence type="ECO:0000256" key="2">
    <source>
        <dbReference type="ARBA" id="ARBA00011255"/>
    </source>
</evidence>
<keyword evidence="5" id="KW-0964">Secreted</keyword>
<gene>
    <name evidence="8" type="ORF">FCS21_10790</name>
</gene>
<dbReference type="OrthoDB" id="9810816at2"/>
<dbReference type="InterPro" id="IPR010809">
    <property type="entry name" value="FliD_C"/>
</dbReference>
<dbReference type="AlphaFoldDB" id="A0A8H2PLJ9"/>